<dbReference type="InterPro" id="IPR051788">
    <property type="entry name" value="MFS_Transporter"/>
</dbReference>
<sequence>MLPSTQEGERQQLLSNEVGRAESPSSQRPPPTNFDNVRHVSFDLVFKFSAVVLNFGATGLAQSAIGIEEYYGLKNGPTAFIFPAALAGYLIAVCTIQTIHLRFGRRGIAFLGPILRITGVLVLLWGPPFPVALLGYFVFGLGTGLTDAGFCAWGSGVPYTNVTQGIMHGSWSTGCVLGPAVVVLLSQKGLAWFAFYRVLITLCVVECLALVVSFRNDDAKQYRAILDDDNDRQTSLFDPLRLKSTWMCGFYWFIYVGIESSYGDWIVTYMGRVRHVERNIAVSASSTFWIGMVTGRIILSPITEHFGLQASVAVYILLSAIAQAAFRFITNVTVLFAILATTGFFFGPFFPSGIVLLAKKLPVQAHVGAVSAAAAMGQVGGALAPLIVGFMADAFGIARLLDVVTVMTLLLLVIWAVFCRLK</sequence>
<dbReference type="VEuPathDB" id="FungiDB:HMPREF1541_01456"/>
<comment type="subcellular location">
    <subcellularLocation>
        <location evidence="1">Endomembrane system</location>
        <topology evidence="1">Multi-pass membrane protein</topology>
    </subcellularLocation>
</comment>
<dbReference type="Pfam" id="PF07690">
    <property type="entry name" value="MFS_1"/>
    <property type="match status" value="1"/>
</dbReference>
<evidence type="ECO:0000313" key="10">
    <source>
        <dbReference type="EMBL" id="ETN47264.1"/>
    </source>
</evidence>
<organism evidence="10 11">
    <name type="scientific">Cyphellophora europaea (strain CBS 101466)</name>
    <name type="common">Phialophora europaea</name>
    <dbReference type="NCBI Taxonomy" id="1220924"/>
    <lineage>
        <taxon>Eukaryota</taxon>
        <taxon>Fungi</taxon>
        <taxon>Dikarya</taxon>
        <taxon>Ascomycota</taxon>
        <taxon>Pezizomycotina</taxon>
        <taxon>Eurotiomycetes</taxon>
        <taxon>Chaetothyriomycetidae</taxon>
        <taxon>Chaetothyriales</taxon>
        <taxon>Cyphellophoraceae</taxon>
        <taxon>Cyphellophora</taxon>
    </lineage>
</organism>
<dbReference type="GO" id="GO:0012505">
    <property type="term" value="C:endomembrane system"/>
    <property type="evidence" value="ECO:0007669"/>
    <property type="project" value="UniProtKB-SubCell"/>
</dbReference>
<keyword evidence="5 8" id="KW-1133">Transmembrane helix</keyword>
<dbReference type="RefSeq" id="XP_008711976.1">
    <property type="nucleotide sequence ID" value="XM_008713754.1"/>
</dbReference>
<feature type="transmembrane region" description="Helical" evidence="8">
    <location>
        <begin position="369"/>
        <end position="391"/>
    </location>
</feature>
<dbReference type="Proteomes" id="UP000030752">
    <property type="component" value="Unassembled WGS sequence"/>
</dbReference>
<dbReference type="PROSITE" id="PS50850">
    <property type="entry name" value="MFS"/>
    <property type="match status" value="1"/>
</dbReference>
<dbReference type="FunFam" id="1.20.1250.20:FF:000286">
    <property type="entry name" value="MFS efflux transporter"/>
    <property type="match status" value="1"/>
</dbReference>
<feature type="transmembrane region" description="Helical" evidence="8">
    <location>
        <begin position="280"/>
        <end position="299"/>
    </location>
</feature>
<dbReference type="PANTHER" id="PTHR23514">
    <property type="entry name" value="BYPASS OF STOP CODON PROTEIN 6"/>
    <property type="match status" value="1"/>
</dbReference>
<evidence type="ECO:0000256" key="8">
    <source>
        <dbReference type="SAM" id="Phobius"/>
    </source>
</evidence>
<evidence type="ECO:0000259" key="9">
    <source>
        <dbReference type="PROSITE" id="PS50850"/>
    </source>
</evidence>
<gene>
    <name evidence="10" type="ORF">HMPREF1541_01456</name>
</gene>
<evidence type="ECO:0000256" key="4">
    <source>
        <dbReference type="ARBA" id="ARBA00022692"/>
    </source>
</evidence>
<evidence type="ECO:0000256" key="1">
    <source>
        <dbReference type="ARBA" id="ARBA00004127"/>
    </source>
</evidence>
<feature type="transmembrane region" description="Helical" evidence="8">
    <location>
        <begin position="250"/>
        <end position="268"/>
    </location>
</feature>
<dbReference type="SUPFAM" id="SSF103473">
    <property type="entry name" value="MFS general substrate transporter"/>
    <property type="match status" value="1"/>
</dbReference>
<dbReference type="GO" id="GO:0022857">
    <property type="term" value="F:transmembrane transporter activity"/>
    <property type="evidence" value="ECO:0007669"/>
    <property type="project" value="InterPro"/>
</dbReference>
<evidence type="ECO:0000256" key="6">
    <source>
        <dbReference type="ARBA" id="ARBA00023136"/>
    </source>
</evidence>
<dbReference type="AlphaFoldDB" id="W2SHC0"/>
<keyword evidence="11" id="KW-1185">Reference proteome</keyword>
<dbReference type="EMBL" id="KB822711">
    <property type="protein sequence ID" value="ETN47264.1"/>
    <property type="molecule type" value="Genomic_DNA"/>
</dbReference>
<comment type="similarity">
    <text evidence="2">Belongs to the major facilitator superfamily.</text>
</comment>
<dbReference type="HOGENOM" id="CLU_021993_0_0_1"/>
<feature type="transmembrane region" description="Helical" evidence="8">
    <location>
        <begin position="44"/>
        <end position="67"/>
    </location>
</feature>
<protein>
    <recommendedName>
        <fullName evidence="9">Major facilitator superfamily (MFS) profile domain-containing protein</fullName>
    </recommendedName>
</protein>
<dbReference type="PANTHER" id="PTHR23514:SF3">
    <property type="entry name" value="BYPASS OF STOP CODON PROTEIN 6"/>
    <property type="match status" value="1"/>
</dbReference>
<evidence type="ECO:0000256" key="2">
    <source>
        <dbReference type="ARBA" id="ARBA00008335"/>
    </source>
</evidence>
<evidence type="ECO:0000256" key="7">
    <source>
        <dbReference type="SAM" id="MobiDB-lite"/>
    </source>
</evidence>
<name>W2SHC0_CYPE1</name>
<feature type="region of interest" description="Disordered" evidence="7">
    <location>
        <begin position="1"/>
        <end position="34"/>
    </location>
</feature>
<dbReference type="Gene3D" id="1.20.1250.20">
    <property type="entry name" value="MFS general substrate transporter like domains"/>
    <property type="match status" value="1"/>
</dbReference>
<evidence type="ECO:0000256" key="5">
    <source>
        <dbReference type="ARBA" id="ARBA00022989"/>
    </source>
</evidence>
<feature type="transmembrane region" description="Helical" evidence="8">
    <location>
        <begin position="191"/>
        <end position="214"/>
    </location>
</feature>
<feature type="transmembrane region" description="Helical" evidence="8">
    <location>
        <begin position="165"/>
        <end position="185"/>
    </location>
</feature>
<dbReference type="InParanoid" id="W2SHC0"/>
<dbReference type="InterPro" id="IPR036259">
    <property type="entry name" value="MFS_trans_sf"/>
</dbReference>
<keyword evidence="6 8" id="KW-0472">Membrane</keyword>
<dbReference type="GeneID" id="19968795"/>
<accession>W2SHC0</accession>
<evidence type="ECO:0000313" key="11">
    <source>
        <dbReference type="Proteomes" id="UP000030752"/>
    </source>
</evidence>
<keyword evidence="4 8" id="KW-0812">Transmembrane</keyword>
<dbReference type="eggNOG" id="ENOG502QQA7">
    <property type="taxonomic scope" value="Eukaryota"/>
</dbReference>
<evidence type="ECO:0000256" key="3">
    <source>
        <dbReference type="ARBA" id="ARBA00022448"/>
    </source>
</evidence>
<dbReference type="InterPro" id="IPR011701">
    <property type="entry name" value="MFS"/>
</dbReference>
<feature type="domain" description="Major facilitator superfamily (MFS) profile" evidence="9">
    <location>
        <begin position="42"/>
        <end position="422"/>
    </location>
</feature>
<reference evidence="10 11" key="1">
    <citation type="submission" date="2013-03" db="EMBL/GenBank/DDBJ databases">
        <title>The Genome Sequence of Phialophora europaea CBS 101466.</title>
        <authorList>
            <consortium name="The Broad Institute Genomics Platform"/>
            <person name="Cuomo C."/>
            <person name="de Hoog S."/>
            <person name="Gorbushina A."/>
            <person name="Walker B."/>
            <person name="Young S.K."/>
            <person name="Zeng Q."/>
            <person name="Gargeya S."/>
            <person name="Fitzgerald M."/>
            <person name="Haas B."/>
            <person name="Abouelleil A."/>
            <person name="Allen A.W."/>
            <person name="Alvarado L."/>
            <person name="Arachchi H.M."/>
            <person name="Berlin A.M."/>
            <person name="Chapman S.B."/>
            <person name="Gainer-Dewar J."/>
            <person name="Goldberg J."/>
            <person name="Griggs A."/>
            <person name="Gujja S."/>
            <person name="Hansen M."/>
            <person name="Howarth C."/>
            <person name="Imamovic A."/>
            <person name="Ireland A."/>
            <person name="Larimer J."/>
            <person name="McCowan C."/>
            <person name="Murphy C."/>
            <person name="Pearson M."/>
            <person name="Poon T.W."/>
            <person name="Priest M."/>
            <person name="Roberts A."/>
            <person name="Saif S."/>
            <person name="Shea T."/>
            <person name="Sisk P."/>
            <person name="Sykes S."/>
            <person name="Wortman J."/>
            <person name="Nusbaum C."/>
            <person name="Birren B."/>
        </authorList>
    </citation>
    <scope>NUCLEOTIDE SEQUENCE [LARGE SCALE GENOMIC DNA]</scope>
    <source>
        <strain evidence="10 11">CBS 101466</strain>
    </source>
</reference>
<dbReference type="OrthoDB" id="413079at2759"/>
<dbReference type="GO" id="GO:0016020">
    <property type="term" value="C:membrane"/>
    <property type="evidence" value="ECO:0007669"/>
    <property type="project" value="TreeGrafter"/>
</dbReference>
<keyword evidence="3" id="KW-0813">Transport</keyword>
<feature type="transmembrane region" description="Helical" evidence="8">
    <location>
        <begin position="306"/>
        <end position="326"/>
    </location>
</feature>
<feature type="transmembrane region" description="Helical" evidence="8">
    <location>
        <begin position="79"/>
        <end position="96"/>
    </location>
</feature>
<feature type="transmembrane region" description="Helical" evidence="8">
    <location>
        <begin position="397"/>
        <end position="418"/>
    </location>
</feature>
<dbReference type="InterPro" id="IPR020846">
    <property type="entry name" value="MFS_dom"/>
</dbReference>
<proteinExistence type="inferred from homology"/>
<feature type="transmembrane region" description="Helical" evidence="8">
    <location>
        <begin position="332"/>
        <end position="357"/>
    </location>
</feature>